<dbReference type="AlphaFoldDB" id="A0A4D4KWX7"/>
<evidence type="ECO:0000313" key="3">
    <source>
        <dbReference type="Proteomes" id="UP000301309"/>
    </source>
</evidence>
<feature type="region of interest" description="Disordered" evidence="1">
    <location>
        <begin position="1"/>
        <end position="69"/>
    </location>
</feature>
<comment type="caution">
    <text evidence="2">The sequence shown here is derived from an EMBL/GenBank/DDBJ whole genome shotgun (WGS) entry which is preliminary data.</text>
</comment>
<evidence type="ECO:0000256" key="1">
    <source>
        <dbReference type="SAM" id="MobiDB-lite"/>
    </source>
</evidence>
<dbReference type="Proteomes" id="UP000301309">
    <property type="component" value="Unassembled WGS sequence"/>
</dbReference>
<reference evidence="2 3" key="1">
    <citation type="journal article" date="2020" name="Int. J. Syst. Evol. Microbiol.">
        <title>Reclassification of Streptomyces castelarensis and Streptomyces sporoclivatus as later heterotypic synonyms of Streptomyces antimycoticus.</title>
        <authorList>
            <person name="Komaki H."/>
            <person name="Tamura T."/>
        </authorList>
    </citation>
    <scope>NUCLEOTIDE SEQUENCE [LARGE SCALE GENOMIC DNA]</scope>
    <source>
        <strain evidence="2 3">NBRC 13459</strain>
    </source>
</reference>
<organism evidence="2 3">
    <name type="scientific">Streptomyces violaceusniger</name>
    <dbReference type="NCBI Taxonomy" id="68280"/>
    <lineage>
        <taxon>Bacteria</taxon>
        <taxon>Bacillati</taxon>
        <taxon>Actinomycetota</taxon>
        <taxon>Actinomycetes</taxon>
        <taxon>Kitasatosporales</taxon>
        <taxon>Streptomycetaceae</taxon>
        <taxon>Streptomyces</taxon>
        <taxon>Streptomyces violaceusniger group</taxon>
    </lineage>
</organism>
<proteinExistence type="predicted"/>
<feature type="compositionally biased region" description="Basic and acidic residues" evidence="1">
    <location>
        <begin position="25"/>
        <end position="44"/>
    </location>
</feature>
<gene>
    <name evidence="2" type="ORF">SVIO_014710</name>
</gene>
<evidence type="ECO:0000313" key="2">
    <source>
        <dbReference type="EMBL" id="GDY50848.1"/>
    </source>
</evidence>
<name>A0A4D4KWX7_STRVO</name>
<accession>A0A4D4KWX7</accession>
<protein>
    <submittedName>
        <fullName evidence="2">Uncharacterized protein</fullName>
    </submittedName>
</protein>
<dbReference type="EMBL" id="BJHW01000001">
    <property type="protein sequence ID" value="GDY50848.1"/>
    <property type="molecule type" value="Genomic_DNA"/>
</dbReference>
<keyword evidence="3" id="KW-1185">Reference proteome</keyword>
<sequence length="69" mass="7189">MLSGHGLGGEPFAEDVAPVPAGDGKALRVGDQRYVTDGRTRPDGRQTLPDAPGAAPPSLLRRARPWCPG</sequence>